<dbReference type="EMBL" id="FN692037">
    <property type="protein sequence ID" value="CBL50481.1"/>
    <property type="molecule type" value="Genomic_DNA"/>
</dbReference>
<evidence type="ECO:0000313" key="2">
    <source>
        <dbReference type="Proteomes" id="UP000002371"/>
    </source>
</evidence>
<dbReference type="eggNOG" id="ENOG5032BS8">
    <property type="taxonomic scope" value="Bacteria"/>
</dbReference>
<accession>D5H396</accession>
<proteinExistence type="predicted"/>
<reference key="2">
    <citation type="submission" date="2010-03" db="EMBL/GenBank/DDBJ databases">
        <title>Genome Sequence of Lactobacillus crispatus ST1.</title>
        <authorList>
            <person name="Ojala T."/>
            <person name="Kuparinen V."/>
            <person name="Koskinen J.P."/>
            <person name="Alatalo E."/>
            <person name="Holm L."/>
            <person name="Auvinen P."/>
            <person name="Edelman S."/>
            <person name="Westerlund-Wikstroem B."/>
            <person name="Korhonen T.K."/>
            <person name="Paulin L."/>
            <person name="Kankainen M."/>
        </authorList>
    </citation>
    <scope>NUCLEOTIDE SEQUENCE</scope>
    <source>
        <strain>ST1</strain>
    </source>
</reference>
<protein>
    <submittedName>
        <fullName evidence="1">Uncharacterized protein</fullName>
    </submittedName>
</protein>
<organism evidence="1 2">
    <name type="scientific">Lactobacillus crispatus (strain ST1)</name>
    <dbReference type="NCBI Taxonomy" id="748671"/>
    <lineage>
        <taxon>Bacteria</taxon>
        <taxon>Bacillati</taxon>
        <taxon>Bacillota</taxon>
        <taxon>Bacilli</taxon>
        <taxon>Lactobacillales</taxon>
        <taxon>Lactobacillaceae</taxon>
        <taxon>Lactobacillus</taxon>
    </lineage>
</organism>
<evidence type="ECO:0000313" key="1">
    <source>
        <dbReference type="EMBL" id="CBL50481.1"/>
    </source>
</evidence>
<gene>
    <name evidence="1" type="ordered locus">LCRIS_01034</name>
</gene>
<reference evidence="1 2" key="1">
    <citation type="journal article" date="2010" name="J. Bacteriol.">
        <title>Genome sequence of Lactobacillus crispatus ST1.</title>
        <authorList>
            <person name="Ojala T."/>
            <person name="Kuparinen V."/>
            <person name="Koskinen J.P."/>
            <person name="Alatalo E."/>
            <person name="Holm L."/>
            <person name="Auvinen P."/>
            <person name="Edelman S."/>
            <person name="Westerlund-Wikstrom B."/>
            <person name="Korhonen T.K."/>
            <person name="Paulin L."/>
            <person name="Kankainen M."/>
        </authorList>
    </citation>
    <scope>NUCLEOTIDE SEQUENCE [LARGE SCALE GENOMIC DNA]</scope>
    <source>
        <strain evidence="1 2">ST1</strain>
    </source>
</reference>
<dbReference type="Proteomes" id="UP000002371">
    <property type="component" value="Chromosome"/>
</dbReference>
<dbReference type="AlphaFoldDB" id="D5H396"/>
<dbReference type="RefSeq" id="WP_013086303.1">
    <property type="nucleotide sequence ID" value="NC_014106.1"/>
</dbReference>
<dbReference type="KEGG" id="lcr:LCRIS_01034"/>
<sequence>MAELLYGIGLALNSGTLLAYVTDLQEQNKIAPSSKLMGMQIIILNLTTLIGGNIGTGYLELKILHRYGSQCLDLRYIQPLFGL</sequence>
<dbReference type="HOGENOM" id="CLU_2538284_0_0_9"/>
<name>D5H396_LACCS</name>